<keyword evidence="3 5" id="KW-0560">Oxidoreductase</keyword>
<dbReference type="PROSITE" id="PS00065">
    <property type="entry name" value="D_2_HYDROXYACID_DH_1"/>
    <property type="match status" value="1"/>
</dbReference>
<dbReference type="PANTHER" id="PTHR42789:SF1">
    <property type="entry name" value="D-ISOMER SPECIFIC 2-HYDROXYACID DEHYDROGENASE FAMILY PROTEIN (AFU_ORTHOLOGUE AFUA_6G10090)"/>
    <property type="match status" value="1"/>
</dbReference>
<proteinExistence type="inferred from homology"/>
<keyword evidence="4" id="KW-0520">NAD</keyword>
<evidence type="ECO:0000256" key="5">
    <source>
        <dbReference type="RuleBase" id="RU003719"/>
    </source>
</evidence>
<evidence type="ECO:0000259" key="7">
    <source>
        <dbReference type="Pfam" id="PF02826"/>
    </source>
</evidence>
<dbReference type="InterPro" id="IPR029753">
    <property type="entry name" value="D-isomer_DH_CS"/>
</dbReference>
<dbReference type="InterPro" id="IPR036291">
    <property type="entry name" value="NAD(P)-bd_dom_sf"/>
</dbReference>
<evidence type="ECO:0000256" key="2">
    <source>
        <dbReference type="ARBA" id="ARBA00022605"/>
    </source>
</evidence>
<evidence type="ECO:0000256" key="4">
    <source>
        <dbReference type="ARBA" id="ARBA00023027"/>
    </source>
</evidence>
<sequence length="317" mass="34344">MKVLIPQDIREAGKNYLKERGYTVVIGSGFDAATIKREIADADAVIMRTALYPADVIAAGKKLKVMARYGVGLDNVDVAAAEKQGVYVTVAKNCNLYSVAEHAIMLMLTLARSQVYVDRESRKGAWGLRNSHSIFEMRGKTLGIVGLGAIGRQTARMAHNGLEMTIVGFDPYADASKLPAYITLAGFEELLKTADVISLHIPYTPETRYMFNATTLKMMKPSAYLINCGRGGIINEDDLYAALKNNTIAGAGLDVFEQEPVDLSNKLLTLDNFTISPHNAGLTVEAADAMAVSAAQAVDDVLHGREPMYPVNNPKKA</sequence>
<feature type="domain" description="D-isomer specific 2-hydroxyacid dehydrogenase NAD-binding" evidence="7">
    <location>
        <begin position="104"/>
        <end position="280"/>
    </location>
</feature>
<dbReference type="InterPro" id="IPR029752">
    <property type="entry name" value="D-isomer_DH_CS1"/>
</dbReference>
<dbReference type="EMBL" id="FLUQ01000006">
    <property type="protein sequence ID" value="SBW10346.1"/>
    <property type="molecule type" value="Genomic_DNA"/>
</dbReference>
<dbReference type="SUPFAM" id="SSF52283">
    <property type="entry name" value="Formate/glycerate dehydrogenase catalytic domain-like"/>
    <property type="match status" value="1"/>
</dbReference>
<dbReference type="AlphaFoldDB" id="A0A212KF53"/>
<dbReference type="GO" id="GO:0051287">
    <property type="term" value="F:NAD binding"/>
    <property type="evidence" value="ECO:0007669"/>
    <property type="project" value="InterPro"/>
</dbReference>
<dbReference type="CDD" id="cd12173">
    <property type="entry name" value="PGDH_4"/>
    <property type="match status" value="1"/>
</dbReference>
<name>A0A212KF53_9DELT</name>
<dbReference type="Pfam" id="PF02826">
    <property type="entry name" value="2-Hacid_dh_C"/>
    <property type="match status" value="1"/>
</dbReference>
<evidence type="ECO:0000256" key="1">
    <source>
        <dbReference type="ARBA" id="ARBA00005854"/>
    </source>
</evidence>
<dbReference type="Pfam" id="PF00389">
    <property type="entry name" value="2-Hacid_dh"/>
    <property type="match status" value="1"/>
</dbReference>
<gene>
    <name evidence="8" type="ORF">KL86DPRO_60129</name>
</gene>
<evidence type="ECO:0000256" key="3">
    <source>
        <dbReference type="ARBA" id="ARBA00023002"/>
    </source>
</evidence>
<dbReference type="PROSITE" id="PS00671">
    <property type="entry name" value="D_2_HYDROXYACID_DH_3"/>
    <property type="match status" value="1"/>
</dbReference>
<accession>A0A212KF53</accession>
<dbReference type="FunFam" id="3.40.50.720:FF:000203">
    <property type="entry name" value="D-3-phosphoglycerate dehydrogenase (SerA)"/>
    <property type="match status" value="1"/>
</dbReference>
<evidence type="ECO:0000313" key="8">
    <source>
        <dbReference type="EMBL" id="SBW10346.1"/>
    </source>
</evidence>
<dbReference type="GO" id="GO:0008652">
    <property type="term" value="P:amino acid biosynthetic process"/>
    <property type="evidence" value="ECO:0007669"/>
    <property type="project" value="UniProtKB-KW"/>
</dbReference>
<dbReference type="Gene3D" id="3.40.50.720">
    <property type="entry name" value="NAD(P)-binding Rossmann-like Domain"/>
    <property type="match status" value="2"/>
</dbReference>
<keyword evidence="2" id="KW-0028">Amino-acid biosynthesis</keyword>
<protein>
    <recommendedName>
        <fullName evidence="9">Phosphoglycerate dehydrogenase</fullName>
    </recommendedName>
</protein>
<dbReference type="PROSITE" id="PS00670">
    <property type="entry name" value="D_2_HYDROXYACID_DH_2"/>
    <property type="match status" value="1"/>
</dbReference>
<dbReference type="InterPro" id="IPR050857">
    <property type="entry name" value="D-2-hydroxyacid_DH"/>
</dbReference>
<organism evidence="8">
    <name type="scientific">uncultured delta proteobacterium</name>
    <dbReference type="NCBI Taxonomy" id="34034"/>
    <lineage>
        <taxon>Bacteria</taxon>
        <taxon>Deltaproteobacteria</taxon>
        <taxon>environmental samples</taxon>
    </lineage>
</organism>
<comment type="similarity">
    <text evidence="1 5">Belongs to the D-isomer specific 2-hydroxyacid dehydrogenase family.</text>
</comment>
<reference evidence="8" key="1">
    <citation type="submission" date="2016-04" db="EMBL/GenBank/DDBJ databases">
        <authorList>
            <person name="Evans L.H."/>
            <person name="Alamgir A."/>
            <person name="Owens N."/>
            <person name="Weber N.D."/>
            <person name="Virtaneva K."/>
            <person name="Barbian K."/>
            <person name="Babar A."/>
            <person name="Rosenke K."/>
        </authorList>
    </citation>
    <scope>NUCLEOTIDE SEQUENCE</scope>
    <source>
        <strain evidence="8">86</strain>
    </source>
</reference>
<evidence type="ECO:0008006" key="9">
    <source>
        <dbReference type="Google" id="ProtNLM"/>
    </source>
</evidence>
<dbReference type="PANTHER" id="PTHR42789">
    <property type="entry name" value="D-ISOMER SPECIFIC 2-HYDROXYACID DEHYDROGENASE FAMILY PROTEIN (AFU_ORTHOLOGUE AFUA_6G10090)"/>
    <property type="match status" value="1"/>
</dbReference>
<dbReference type="InterPro" id="IPR006139">
    <property type="entry name" value="D-isomer_2_OHA_DH_cat_dom"/>
</dbReference>
<evidence type="ECO:0000259" key="6">
    <source>
        <dbReference type="Pfam" id="PF00389"/>
    </source>
</evidence>
<dbReference type="InterPro" id="IPR006140">
    <property type="entry name" value="D-isomer_DH_NAD-bd"/>
</dbReference>
<dbReference type="SUPFAM" id="SSF51735">
    <property type="entry name" value="NAD(P)-binding Rossmann-fold domains"/>
    <property type="match status" value="1"/>
</dbReference>
<dbReference type="GO" id="GO:0016616">
    <property type="term" value="F:oxidoreductase activity, acting on the CH-OH group of donors, NAD or NADP as acceptor"/>
    <property type="evidence" value="ECO:0007669"/>
    <property type="project" value="InterPro"/>
</dbReference>
<feature type="domain" description="D-isomer specific 2-hydroxyacid dehydrogenase catalytic" evidence="6">
    <location>
        <begin position="3"/>
        <end position="312"/>
    </location>
</feature>